<evidence type="ECO:0000313" key="2">
    <source>
        <dbReference type="Proteomes" id="UP000659697"/>
    </source>
</evidence>
<name>A0ABQ3L2Y9_9ALTE</name>
<organism evidence="1 2">
    <name type="scientific">Alishewanella longhuensis</name>
    <dbReference type="NCBI Taxonomy" id="1091037"/>
    <lineage>
        <taxon>Bacteria</taxon>
        <taxon>Pseudomonadati</taxon>
        <taxon>Pseudomonadota</taxon>
        <taxon>Gammaproteobacteria</taxon>
        <taxon>Alteromonadales</taxon>
        <taxon>Alteromonadaceae</taxon>
        <taxon>Alishewanella</taxon>
    </lineage>
</organism>
<comment type="caution">
    <text evidence="1">The sequence shown here is derived from an EMBL/GenBank/DDBJ whole genome shotgun (WGS) entry which is preliminary data.</text>
</comment>
<evidence type="ECO:0000313" key="1">
    <source>
        <dbReference type="EMBL" id="GHG77368.1"/>
    </source>
</evidence>
<dbReference type="EMBL" id="BNAO01000011">
    <property type="protein sequence ID" value="GHG77368.1"/>
    <property type="molecule type" value="Genomic_DNA"/>
</dbReference>
<dbReference type="Proteomes" id="UP000659697">
    <property type="component" value="Unassembled WGS sequence"/>
</dbReference>
<keyword evidence="2" id="KW-1185">Reference proteome</keyword>
<sequence length="91" mass="10969">MTSKHHDAVTPELTAELRYLHRIMQAIDILAEHPELTVLAYGKVWRFSDMLRTSMRYAYLAQLHGFDVEPFRRWYNREADTFSRYGISWQY</sequence>
<proteinExistence type="predicted"/>
<gene>
    <name evidence="1" type="ORF">GCM10010919_32950</name>
</gene>
<dbReference type="RefSeq" id="WP_189434147.1">
    <property type="nucleotide sequence ID" value="NZ_BNAO01000011.1"/>
</dbReference>
<accession>A0ABQ3L2Y9</accession>
<protein>
    <submittedName>
        <fullName evidence="1">Uncharacterized protein</fullName>
    </submittedName>
</protein>
<reference evidence="2" key="1">
    <citation type="journal article" date="2019" name="Int. J. Syst. Evol. Microbiol.">
        <title>The Global Catalogue of Microorganisms (GCM) 10K type strain sequencing project: providing services to taxonomists for standard genome sequencing and annotation.</title>
        <authorList>
            <consortium name="The Broad Institute Genomics Platform"/>
            <consortium name="The Broad Institute Genome Sequencing Center for Infectious Disease"/>
            <person name="Wu L."/>
            <person name="Ma J."/>
        </authorList>
    </citation>
    <scope>NUCLEOTIDE SEQUENCE [LARGE SCALE GENOMIC DNA]</scope>
    <source>
        <strain evidence="2">CGMCC 1.7003</strain>
    </source>
</reference>